<protein>
    <submittedName>
        <fullName evidence="1">Uncharacterized protein</fullName>
    </submittedName>
</protein>
<proteinExistence type="predicted"/>
<reference evidence="1" key="1">
    <citation type="submission" date="2020-07" db="EMBL/GenBank/DDBJ databases">
        <title>The High-quality genome of the commercially important snow crab, Chionoecetes opilio.</title>
        <authorList>
            <person name="Jeong J.-H."/>
            <person name="Ryu S."/>
        </authorList>
    </citation>
    <scope>NUCLEOTIDE SEQUENCE</scope>
    <source>
        <strain evidence="1">MADBK_172401_WGS</strain>
        <tissue evidence="1">Digestive gland</tissue>
    </source>
</reference>
<dbReference type="EMBL" id="JACEEZ010012855">
    <property type="protein sequence ID" value="KAG0720454.1"/>
    <property type="molecule type" value="Genomic_DNA"/>
</dbReference>
<name>A0A8J5CS91_CHIOP</name>
<evidence type="ECO:0000313" key="2">
    <source>
        <dbReference type="Proteomes" id="UP000770661"/>
    </source>
</evidence>
<dbReference type="Proteomes" id="UP000770661">
    <property type="component" value="Unassembled WGS sequence"/>
</dbReference>
<comment type="caution">
    <text evidence="1">The sequence shown here is derived from an EMBL/GenBank/DDBJ whole genome shotgun (WGS) entry which is preliminary data.</text>
</comment>
<sequence length="129" mass="14776">MQWSMPQGSQNHFGVPTITSRLATAVNITSLRPHSWTCSLSQEAQPRQLCNETSEADMNTATQNPTPQCPHQEIMERHTMFMRESQGVPSLTHHLQRVREHLGHWQVRDVALDDEVLHAYRGWVLTATH</sequence>
<keyword evidence="2" id="KW-1185">Reference proteome</keyword>
<accession>A0A8J5CS91</accession>
<organism evidence="1 2">
    <name type="scientific">Chionoecetes opilio</name>
    <name type="common">Atlantic snow crab</name>
    <name type="synonym">Cancer opilio</name>
    <dbReference type="NCBI Taxonomy" id="41210"/>
    <lineage>
        <taxon>Eukaryota</taxon>
        <taxon>Metazoa</taxon>
        <taxon>Ecdysozoa</taxon>
        <taxon>Arthropoda</taxon>
        <taxon>Crustacea</taxon>
        <taxon>Multicrustacea</taxon>
        <taxon>Malacostraca</taxon>
        <taxon>Eumalacostraca</taxon>
        <taxon>Eucarida</taxon>
        <taxon>Decapoda</taxon>
        <taxon>Pleocyemata</taxon>
        <taxon>Brachyura</taxon>
        <taxon>Eubrachyura</taxon>
        <taxon>Majoidea</taxon>
        <taxon>Majidae</taxon>
        <taxon>Chionoecetes</taxon>
    </lineage>
</organism>
<dbReference type="AlphaFoldDB" id="A0A8J5CS91"/>
<evidence type="ECO:0000313" key="1">
    <source>
        <dbReference type="EMBL" id="KAG0720454.1"/>
    </source>
</evidence>
<gene>
    <name evidence="1" type="ORF">GWK47_048489</name>
</gene>